<dbReference type="PANTHER" id="PTHR11895">
    <property type="entry name" value="TRANSAMIDASE"/>
    <property type="match status" value="1"/>
</dbReference>
<dbReference type="PANTHER" id="PTHR11895:SF7">
    <property type="entry name" value="GLUTAMYL-TRNA(GLN) AMIDOTRANSFERASE SUBUNIT A, MITOCHONDRIAL"/>
    <property type="match status" value="1"/>
</dbReference>
<sequence length="472" mass="49141">MALSAAMTSLSDLAFANAPTTSAVDVLVGYAAGRLDPVAVAEACLARIHALNPMLNALCHVDADAALAAARASAMRWRQGAPCGPLDGVPVTIKDFFDVQGWSTRRGSRLLADAAPATADAPAVARLREAGAVLLGKTTTTEFGHKASGVSPLTGVTRNPLDPAWSSGGSSCGAAVATAAGLAPLNLGSDAAGSIRIPSAFCGIHGHKPSGGLVPAYPPSAFGHAAVLGPMTRTVADGRLMLRVMARPNGQRMAGDTQPSEARHLRLVAATGVNDCVARGEVLDRFEAGLATLAAAGARIERQDIRIDQLLPRFLSLWHVFVATAGRLIPDHDMDRMEPTMAAMIRQGRTIGAIEFNAATVFFAEVAAMLDGLIGEADALLLPTLPFGPFGAAEEHPGTPPAEGWLAWGQTCWLFNATMMPASSVPYARLADGRPLGLQVVGHRWSDARGWSDERVLAVAEIAARLLPFPGR</sequence>
<organism evidence="3 4">
    <name type="scientific">Stella humosa</name>
    <dbReference type="NCBI Taxonomy" id="94"/>
    <lineage>
        <taxon>Bacteria</taxon>
        <taxon>Pseudomonadati</taxon>
        <taxon>Pseudomonadota</taxon>
        <taxon>Alphaproteobacteria</taxon>
        <taxon>Rhodospirillales</taxon>
        <taxon>Stellaceae</taxon>
        <taxon>Stella</taxon>
    </lineage>
</organism>
<keyword evidence="3" id="KW-0808">Transferase</keyword>
<dbReference type="SUPFAM" id="SSF75304">
    <property type="entry name" value="Amidase signature (AS) enzymes"/>
    <property type="match status" value="1"/>
</dbReference>
<evidence type="ECO:0000259" key="2">
    <source>
        <dbReference type="Pfam" id="PF01425"/>
    </source>
</evidence>
<dbReference type="InterPro" id="IPR000120">
    <property type="entry name" value="Amidase"/>
</dbReference>
<dbReference type="AlphaFoldDB" id="A0A3N1M9J1"/>
<dbReference type="GO" id="GO:0016740">
    <property type="term" value="F:transferase activity"/>
    <property type="evidence" value="ECO:0007669"/>
    <property type="project" value="UniProtKB-KW"/>
</dbReference>
<feature type="domain" description="Amidase" evidence="2">
    <location>
        <begin position="40"/>
        <end position="448"/>
    </location>
</feature>
<gene>
    <name evidence="3" type="ORF">EDC65_2137</name>
</gene>
<proteinExistence type="inferred from homology"/>
<dbReference type="EMBL" id="RJKX01000013">
    <property type="protein sequence ID" value="ROQ00341.1"/>
    <property type="molecule type" value="Genomic_DNA"/>
</dbReference>
<dbReference type="InterPro" id="IPR036928">
    <property type="entry name" value="AS_sf"/>
</dbReference>
<dbReference type="Proteomes" id="UP000278222">
    <property type="component" value="Unassembled WGS sequence"/>
</dbReference>
<comment type="similarity">
    <text evidence="1">Belongs to the amidase family.</text>
</comment>
<reference evidence="3 4" key="1">
    <citation type="submission" date="2018-11" db="EMBL/GenBank/DDBJ databases">
        <title>Genomic Encyclopedia of Type Strains, Phase IV (KMG-IV): sequencing the most valuable type-strain genomes for metagenomic binning, comparative biology and taxonomic classification.</title>
        <authorList>
            <person name="Goeker M."/>
        </authorList>
    </citation>
    <scope>NUCLEOTIDE SEQUENCE [LARGE SCALE GENOMIC DNA]</scope>
    <source>
        <strain evidence="3 4">DSM 5900</strain>
    </source>
</reference>
<comment type="caution">
    <text evidence="3">The sequence shown here is derived from an EMBL/GenBank/DDBJ whole genome shotgun (WGS) entry which is preliminary data.</text>
</comment>
<dbReference type="Gene3D" id="3.90.1300.10">
    <property type="entry name" value="Amidase signature (AS) domain"/>
    <property type="match status" value="1"/>
</dbReference>
<evidence type="ECO:0000256" key="1">
    <source>
        <dbReference type="ARBA" id="ARBA00009199"/>
    </source>
</evidence>
<dbReference type="Pfam" id="PF01425">
    <property type="entry name" value="Amidase"/>
    <property type="match status" value="1"/>
</dbReference>
<name>A0A3N1M9J1_9PROT</name>
<dbReference type="RefSeq" id="WP_123689633.1">
    <property type="nucleotide sequence ID" value="NZ_RJKX01000013.1"/>
</dbReference>
<dbReference type="InterPro" id="IPR023631">
    <property type="entry name" value="Amidase_dom"/>
</dbReference>
<accession>A0A3N1M9J1</accession>
<dbReference type="OrthoDB" id="7245165at2"/>
<evidence type="ECO:0000313" key="4">
    <source>
        <dbReference type="Proteomes" id="UP000278222"/>
    </source>
</evidence>
<protein>
    <submittedName>
        <fullName evidence="3">Aspartyl-tRNA(Asn)/glutamyl-tRNA(Gln) amidotransferase subunit A</fullName>
    </submittedName>
</protein>
<keyword evidence="4" id="KW-1185">Reference proteome</keyword>
<evidence type="ECO:0000313" key="3">
    <source>
        <dbReference type="EMBL" id="ROQ00341.1"/>
    </source>
</evidence>